<dbReference type="Pfam" id="PF16074">
    <property type="entry name" value="PilW"/>
    <property type="match status" value="1"/>
</dbReference>
<keyword evidence="1" id="KW-0812">Transmembrane</keyword>
<keyword evidence="1" id="KW-0472">Membrane</keyword>
<evidence type="ECO:0000313" key="3">
    <source>
        <dbReference type="Proteomes" id="UP000286482"/>
    </source>
</evidence>
<organism evidence="2 3">
    <name type="scientific">Alginatibacterium sediminis</name>
    <dbReference type="NCBI Taxonomy" id="2164068"/>
    <lineage>
        <taxon>Bacteria</taxon>
        <taxon>Pseudomonadati</taxon>
        <taxon>Pseudomonadota</taxon>
        <taxon>Gammaproteobacteria</taxon>
        <taxon>Alteromonadales</taxon>
        <taxon>Alteromonadaceae</taxon>
        <taxon>Alginatibacterium</taxon>
    </lineage>
</organism>
<proteinExistence type="predicted"/>
<comment type="caution">
    <text evidence="2">The sequence shown here is derived from an EMBL/GenBank/DDBJ whole genome shotgun (WGS) entry which is preliminary data.</text>
</comment>
<protein>
    <recommendedName>
        <fullName evidence="4">Pilus assembly protein PilW</fullName>
    </recommendedName>
</protein>
<name>A0A420EJS6_9ALTE</name>
<dbReference type="Proteomes" id="UP000286482">
    <property type="component" value="Unassembled WGS sequence"/>
</dbReference>
<dbReference type="EMBL" id="RAQO01000003">
    <property type="protein sequence ID" value="RKF20924.1"/>
    <property type="molecule type" value="Genomic_DNA"/>
</dbReference>
<feature type="transmembrane region" description="Helical" evidence="1">
    <location>
        <begin position="21"/>
        <end position="44"/>
    </location>
</feature>
<reference evidence="2 3" key="1">
    <citation type="submission" date="2018-09" db="EMBL/GenBank/DDBJ databases">
        <authorList>
            <person name="Wang Z."/>
        </authorList>
    </citation>
    <scope>NUCLEOTIDE SEQUENCE [LARGE SCALE GENOMIC DNA]</scope>
    <source>
        <strain evidence="2 3">ALS 81</strain>
    </source>
</reference>
<evidence type="ECO:0000313" key="2">
    <source>
        <dbReference type="EMBL" id="RKF20924.1"/>
    </source>
</evidence>
<evidence type="ECO:0000256" key="1">
    <source>
        <dbReference type="SAM" id="Phobius"/>
    </source>
</evidence>
<dbReference type="AlphaFoldDB" id="A0A420EJS6"/>
<keyword evidence="3" id="KW-1185">Reference proteome</keyword>
<dbReference type="RefSeq" id="WP_120353452.1">
    <property type="nucleotide sequence ID" value="NZ_RAQO01000003.1"/>
</dbReference>
<gene>
    <name evidence="2" type="ORF">DBZ36_02995</name>
</gene>
<accession>A0A420EJS6</accession>
<evidence type="ECO:0008006" key="4">
    <source>
        <dbReference type="Google" id="ProtNLM"/>
    </source>
</evidence>
<dbReference type="InterPro" id="IPR032092">
    <property type="entry name" value="PilW"/>
</dbReference>
<keyword evidence="1" id="KW-1133">Transmembrane helix</keyword>
<sequence>MQRKTNVQKLYLLAFKSHGFGLIESLIGVCISAILVLGLSHWYANQSHHSHTLSTQQVMDSRASMALSLLKSAVIRAGFWADFHSDINSTMVLSNALQNELASSACSTVHESQRFNALPKPGRDLVLYAYEFQYVATQGFDCLRSRTQVQQGSDVIFVKGLGPRLPQRVANRVMWASSPGQAYAFTIDDPVNALEASERRELNQELFFIDSYGVDARPSLRRLYLMRSSANGNLRMYYDPALVRDVVWIKIKALIDSDNPLDYLVDDEQLVSQLSVDDWLEQRVRALQIAVVVRSESKVTKPHADLSLQLLGEQWPIPQDSHWYKSYQSLVVFRNAEQAWSESE</sequence>